<reference evidence="1" key="1">
    <citation type="submission" date="2020-08" db="EMBL/GenBank/DDBJ databases">
        <title>Multicomponent nature underlies the extraordinary mechanical properties of spider dragline silk.</title>
        <authorList>
            <person name="Kono N."/>
            <person name="Nakamura H."/>
            <person name="Mori M."/>
            <person name="Yoshida Y."/>
            <person name="Ohtoshi R."/>
            <person name="Malay A.D."/>
            <person name="Moran D.A.P."/>
            <person name="Tomita M."/>
            <person name="Numata K."/>
            <person name="Arakawa K."/>
        </authorList>
    </citation>
    <scope>NUCLEOTIDE SEQUENCE</scope>
</reference>
<organism evidence="1 2">
    <name type="scientific">Trichonephila inaurata madagascariensis</name>
    <dbReference type="NCBI Taxonomy" id="2747483"/>
    <lineage>
        <taxon>Eukaryota</taxon>
        <taxon>Metazoa</taxon>
        <taxon>Ecdysozoa</taxon>
        <taxon>Arthropoda</taxon>
        <taxon>Chelicerata</taxon>
        <taxon>Arachnida</taxon>
        <taxon>Araneae</taxon>
        <taxon>Araneomorphae</taxon>
        <taxon>Entelegynae</taxon>
        <taxon>Araneoidea</taxon>
        <taxon>Nephilidae</taxon>
        <taxon>Trichonephila</taxon>
        <taxon>Trichonephila inaurata</taxon>
    </lineage>
</organism>
<proteinExistence type="predicted"/>
<comment type="caution">
    <text evidence="1">The sequence shown here is derived from an EMBL/GenBank/DDBJ whole genome shotgun (WGS) entry which is preliminary data.</text>
</comment>
<evidence type="ECO:0000313" key="2">
    <source>
        <dbReference type="Proteomes" id="UP000886998"/>
    </source>
</evidence>
<accession>A0A8X6XWT7</accession>
<dbReference type="AlphaFoldDB" id="A0A8X6XWT7"/>
<name>A0A8X6XWT7_9ARAC</name>
<gene>
    <name evidence="1" type="ORF">TNIN_497581</name>
</gene>
<dbReference type="Proteomes" id="UP000886998">
    <property type="component" value="Unassembled WGS sequence"/>
</dbReference>
<dbReference type="EMBL" id="BMAV01013632">
    <property type="protein sequence ID" value="GFY61415.1"/>
    <property type="molecule type" value="Genomic_DNA"/>
</dbReference>
<sequence length="119" mass="13543">MIESCLNEKPSSAGFVLPPCRMGLESDKAGQSRTGRQRASERCVRHGYEIKTIFCEMRLPVLPSQGSTHDLTIGDLFGDWRVRALQEFWVASGDFFQTIWNVVDKWCGSDQYIILVWGK</sequence>
<protein>
    <submittedName>
        <fullName evidence="1">Uncharacterized protein</fullName>
    </submittedName>
</protein>
<evidence type="ECO:0000313" key="1">
    <source>
        <dbReference type="EMBL" id="GFY61415.1"/>
    </source>
</evidence>
<keyword evidence="2" id="KW-1185">Reference proteome</keyword>